<evidence type="ECO:0000256" key="2">
    <source>
        <dbReference type="SAM" id="SignalP"/>
    </source>
</evidence>
<dbReference type="Gene3D" id="2.20.200.10">
    <property type="entry name" value="Outer membrane efflux proteins (OEP)"/>
    <property type="match status" value="1"/>
</dbReference>
<dbReference type="Pfam" id="PF02321">
    <property type="entry name" value="OEP"/>
    <property type="match status" value="2"/>
</dbReference>
<dbReference type="STRING" id="715226.ABI_20810"/>
<dbReference type="PANTHER" id="PTHR30203">
    <property type="entry name" value="OUTER MEMBRANE CATION EFFLUX PROTEIN"/>
    <property type="match status" value="1"/>
</dbReference>
<dbReference type="GO" id="GO:0015562">
    <property type="term" value="F:efflux transmembrane transporter activity"/>
    <property type="evidence" value="ECO:0007669"/>
    <property type="project" value="InterPro"/>
</dbReference>
<dbReference type="RefSeq" id="WP_006272841.1">
    <property type="nucleotide sequence ID" value="NZ_GL883077.1"/>
</dbReference>
<dbReference type="EMBL" id="GL883077">
    <property type="protein sequence ID" value="EGF93640.1"/>
    <property type="molecule type" value="Genomic_DNA"/>
</dbReference>
<feature type="chain" id="PRO_5003320818" evidence="2">
    <location>
        <begin position="22"/>
        <end position="450"/>
    </location>
</feature>
<protein>
    <submittedName>
        <fullName evidence="3">Outer membrane efflux family protein</fullName>
    </submittedName>
</protein>
<feature type="signal peptide" evidence="2">
    <location>
        <begin position="1"/>
        <end position="21"/>
    </location>
</feature>
<evidence type="ECO:0000313" key="4">
    <source>
        <dbReference type="Proteomes" id="UP000006512"/>
    </source>
</evidence>
<accession>F4QGF9</accession>
<keyword evidence="4" id="KW-1185">Reference proteome</keyword>
<dbReference type="InterPro" id="IPR003423">
    <property type="entry name" value="OMP_efflux"/>
</dbReference>
<dbReference type="HOGENOM" id="CLU_012817_13_0_5"/>
<dbReference type="Proteomes" id="UP000006512">
    <property type="component" value="Unassembled WGS sequence"/>
</dbReference>
<dbReference type="SUPFAM" id="SSF56954">
    <property type="entry name" value="Outer membrane efflux proteins (OEP)"/>
    <property type="match status" value="1"/>
</dbReference>
<gene>
    <name evidence="3" type="ORF">ABI_20810</name>
</gene>
<dbReference type="PANTHER" id="PTHR30203:SF30">
    <property type="entry name" value="OUTER MEMBRANE PROTEIN-RELATED"/>
    <property type="match status" value="1"/>
</dbReference>
<proteinExistence type="inferred from homology"/>
<comment type="similarity">
    <text evidence="1">Belongs to the outer membrane factor (OMF) (TC 1.B.17) family.</text>
</comment>
<dbReference type="Gene3D" id="1.20.1600.10">
    <property type="entry name" value="Outer membrane efflux proteins (OEP)"/>
    <property type="match status" value="1"/>
</dbReference>
<evidence type="ECO:0000313" key="3">
    <source>
        <dbReference type="EMBL" id="EGF93640.1"/>
    </source>
</evidence>
<keyword evidence="2" id="KW-0732">Signal</keyword>
<dbReference type="AlphaFoldDB" id="F4QGF9"/>
<name>F4QGF9_9CAUL</name>
<evidence type="ECO:0000256" key="1">
    <source>
        <dbReference type="ARBA" id="ARBA00007613"/>
    </source>
</evidence>
<reference evidence="4" key="1">
    <citation type="submission" date="2011-03" db="EMBL/GenBank/DDBJ databases">
        <title>Draft genome sequence of Brevundimonas diminuta.</title>
        <authorList>
            <person name="Brown P.J.B."/>
            <person name="Buechlein A."/>
            <person name="Hemmerich C."/>
            <person name="Brun Y.V."/>
        </authorList>
    </citation>
    <scope>NUCLEOTIDE SEQUENCE [LARGE SCALE GENOMIC DNA]</scope>
    <source>
        <strain evidence="4">C19</strain>
    </source>
</reference>
<dbReference type="OrthoDB" id="9783100at2"/>
<sequence length="450" mass="47283">MKRAVLLTAAALVFAAPFATAQSQRLETSAAAVAPLPVNRFSALWAHLGDPYAEELAARVLRDNPDILRMAARLDEARAVTAGAGGRLKPRVDAAVSASHGNDQIGVTDSESLVRGGFEARWELDLSGRLRAGVAAAQAGEARDEALYEDAAHAVLARMSEGLVTARMLASQARALEASLKAQDETITLLRSRQSAGLNEATRLELALSTRARTAARWSEIASRYSDALIGLERITGVPVAELEARLNSDDLTVPQDGWVTAVPLDRLRGNPALRAAFAQAQAADALAVEARAVRWPSLSLTAFLGVQDGSDGLRLAGNPIGSLAAALTAPLFNAGQLKSQETAAVARRDQAKAAYESAVRDALADASLAVNGFDRAQTLRDGYLAAQAHDAELERLAARRADSGLVSVIEVSEAQDRLAQAQLQVAEATGAGHLAYIALMRSQGPGGLQ</sequence>
<dbReference type="InterPro" id="IPR010131">
    <property type="entry name" value="MdtP/NodT-like"/>
</dbReference>
<organism evidence="3 4">
    <name type="scientific">Asticcacaulis biprosthecium C19</name>
    <dbReference type="NCBI Taxonomy" id="715226"/>
    <lineage>
        <taxon>Bacteria</taxon>
        <taxon>Pseudomonadati</taxon>
        <taxon>Pseudomonadota</taxon>
        <taxon>Alphaproteobacteria</taxon>
        <taxon>Caulobacterales</taxon>
        <taxon>Caulobacteraceae</taxon>
        <taxon>Asticcacaulis</taxon>
    </lineage>
</organism>
<dbReference type="eggNOG" id="COG1538">
    <property type="taxonomic scope" value="Bacteria"/>
</dbReference>